<dbReference type="InterPro" id="IPR000683">
    <property type="entry name" value="Gfo/Idh/MocA-like_OxRdtase_N"/>
</dbReference>
<evidence type="ECO:0000313" key="5">
    <source>
        <dbReference type="Proteomes" id="UP000294927"/>
    </source>
</evidence>
<dbReference type="Pfam" id="PF22725">
    <property type="entry name" value="GFO_IDH_MocA_C3"/>
    <property type="match status" value="1"/>
</dbReference>
<feature type="domain" description="Gfo/Idh/MocA-like oxidoreductase N-terminal" evidence="2">
    <location>
        <begin position="5"/>
        <end position="121"/>
    </location>
</feature>
<dbReference type="Gene3D" id="3.30.360.10">
    <property type="entry name" value="Dihydrodipicolinate Reductase, domain 2"/>
    <property type="match status" value="1"/>
</dbReference>
<dbReference type="Gene3D" id="3.40.50.720">
    <property type="entry name" value="NAD(P)-binding Rossmann-like Domain"/>
    <property type="match status" value="1"/>
</dbReference>
<sequence>MTAGICVVGAGFWATSMHLPAFAMIEDAEVRCVVAATEASARQAAERFGVPRWSTDLASSVAEADIDVVDVVAPPFLHAEAVELAAAAGKDAICIKPLGRTVAEARRMLDAVERAGTRLFYAENVPFIPAVREAKELVDDGRIGRVFRVKACEGIGEPHSDWFFDPARSGGGAVLDMAVHSIEFCRFFADSPVETVTAELGTFVWGDRTTAEDTAVLTLRFANGAIGQCEDSWSLTGAMDSRFEVVGTEGRIMIDNLHRQPLQVVSGAGDWTFPLPIPGLVADGHLDMLTHFLDARRTGTPSRSEGSLGLGVLRVVEAALTAAETGQRQTVAADQEGVPA</sequence>
<dbReference type="RefSeq" id="WP_133907033.1">
    <property type="nucleotide sequence ID" value="NZ_SOCP01000016.1"/>
</dbReference>
<dbReference type="InterPro" id="IPR055170">
    <property type="entry name" value="GFO_IDH_MocA-like_dom"/>
</dbReference>
<evidence type="ECO:0000256" key="1">
    <source>
        <dbReference type="ARBA" id="ARBA00023002"/>
    </source>
</evidence>
<dbReference type="InterPro" id="IPR036291">
    <property type="entry name" value="NAD(P)-bd_dom_sf"/>
</dbReference>
<dbReference type="GO" id="GO:0016491">
    <property type="term" value="F:oxidoreductase activity"/>
    <property type="evidence" value="ECO:0007669"/>
    <property type="project" value="UniProtKB-KW"/>
</dbReference>
<feature type="domain" description="GFO/IDH/MocA-like oxidoreductase" evidence="3">
    <location>
        <begin position="131"/>
        <end position="252"/>
    </location>
</feature>
<name>A0A4R7V368_9PSEU</name>
<dbReference type="Pfam" id="PF01408">
    <property type="entry name" value="GFO_IDH_MocA"/>
    <property type="match status" value="1"/>
</dbReference>
<keyword evidence="5" id="KW-1185">Reference proteome</keyword>
<dbReference type="InterPro" id="IPR050463">
    <property type="entry name" value="Gfo/Idh/MocA_oxidrdct_glycsds"/>
</dbReference>
<dbReference type="SUPFAM" id="SSF51735">
    <property type="entry name" value="NAD(P)-binding Rossmann-fold domains"/>
    <property type="match status" value="1"/>
</dbReference>
<dbReference type="PANTHER" id="PTHR43818">
    <property type="entry name" value="BCDNA.GH03377"/>
    <property type="match status" value="1"/>
</dbReference>
<evidence type="ECO:0000259" key="3">
    <source>
        <dbReference type="Pfam" id="PF22725"/>
    </source>
</evidence>
<proteinExistence type="predicted"/>
<protein>
    <submittedName>
        <fullName evidence="4">Putative dehydrogenase</fullName>
    </submittedName>
</protein>
<dbReference type="OrthoDB" id="256869at2"/>
<comment type="caution">
    <text evidence="4">The sequence shown here is derived from an EMBL/GenBank/DDBJ whole genome shotgun (WGS) entry which is preliminary data.</text>
</comment>
<dbReference type="PANTHER" id="PTHR43818:SF11">
    <property type="entry name" value="BCDNA.GH03377"/>
    <property type="match status" value="1"/>
</dbReference>
<dbReference type="EMBL" id="SOCP01000016">
    <property type="protein sequence ID" value="TDV43124.1"/>
    <property type="molecule type" value="Genomic_DNA"/>
</dbReference>
<accession>A0A4R7V368</accession>
<dbReference type="AlphaFoldDB" id="A0A4R7V368"/>
<dbReference type="GO" id="GO:0000166">
    <property type="term" value="F:nucleotide binding"/>
    <property type="evidence" value="ECO:0007669"/>
    <property type="project" value="InterPro"/>
</dbReference>
<gene>
    <name evidence="4" type="ORF">CLV71_11658</name>
</gene>
<evidence type="ECO:0000259" key="2">
    <source>
        <dbReference type="Pfam" id="PF01408"/>
    </source>
</evidence>
<dbReference type="SUPFAM" id="SSF55347">
    <property type="entry name" value="Glyceraldehyde-3-phosphate dehydrogenase-like, C-terminal domain"/>
    <property type="match status" value="1"/>
</dbReference>
<evidence type="ECO:0000313" key="4">
    <source>
        <dbReference type="EMBL" id="TDV43124.1"/>
    </source>
</evidence>
<keyword evidence="1" id="KW-0560">Oxidoreductase</keyword>
<organism evidence="4 5">
    <name type="scientific">Actinophytocola oryzae</name>
    <dbReference type="NCBI Taxonomy" id="502181"/>
    <lineage>
        <taxon>Bacteria</taxon>
        <taxon>Bacillati</taxon>
        <taxon>Actinomycetota</taxon>
        <taxon>Actinomycetes</taxon>
        <taxon>Pseudonocardiales</taxon>
        <taxon>Pseudonocardiaceae</taxon>
    </lineage>
</organism>
<reference evidence="4 5" key="1">
    <citation type="submission" date="2019-03" db="EMBL/GenBank/DDBJ databases">
        <title>Genomic Encyclopedia of Archaeal and Bacterial Type Strains, Phase II (KMG-II): from individual species to whole genera.</title>
        <authorList>
            <person name="Goeker M."/>
        </authorList>
    </citation>
    <scope>NUCLEOTIDE SEQUENCE [LARGE SCALE GENOMIC DNA]</scope>
    <source>
        <strain evidence="4 5">DSM 45499</strain>
    </source>
</reference>
<dbReference type="Proteomes" id="UP000294927">
    <property type="component" value="Unassembled WGS sequence"/>
</dbReference>